<feature type="compositionally biased region" description="Basic and acidic residues" evidence="1">
    <location>
        <begin position="37"/>
        <end position="50"/>
    </location>
</feature>
<accession>A0A0S3SJY6</accession>
<gene>
    <name evidence="2" type="primary">Vigan.07G206700</name>
    <name evidence="2" type="ORF">VIGAN_07206700</name>
</gene>
<protein>
    <submittedName>
        <fullName evidence="2">Uncharacterized protein</fullName>
    </submittedName>
</protein>
<evidence type="ECO:0000313" key="2">
    <source>
        <dbReference type="EMBL" id="BAT93154.1"/>
    </source>
</evidence>
<dbReference type="Proteomes" id="UP000291084">
    <property type="component" value="Chromosome 7"/>
</dbReference>
<reference evidence="2 3" key="1">
    <citation type="journal article" date="2015" name="Sci. Rep.">
        <title>The power of single molecule real-time sequencing technology in the de novo assembly of a eukaryotic genome.</title>
        <authorList>
            <person name="Sakai H."/>
            <person name="Naito K."/>
            <person name="Ogiso-Tanaka E."/>
            <person name="Takahashi Y."/>
            <person name="Iseki K."/>
            <person name="Muto C."/>
            <person name="Satou K."/>
            <person name="Teruya K."/>
            <person name="Shiroma A."/>
            <person name="Shimoji M."/>
            <person name="Hirano T."/>
            <person name="Itoh T."/>
            <person name="Kaga A."/>
            <person name="Tomooka N."/>
        </authorList>
    </citation>
    <scope>NUCLEOTIDE SEQUENCE [LARGE SCALE GENOMIC DNA]</scope>
    <source>
        <strain evidence="3">cv. Shumari</strain>
    </source>
</reference>
<proteinExistence type="predicted"/>
<evidence type="ECO:0000313" key="3">
    <source>
        <dbReference type="Proteomes" id="UP000291084"/>
    </source>
</evidence>
<sequence length="77" mass="8961">MIRRQLLECMIGGELLGEGRKGEGDFTEEVLGEKEGSHFWHGGEHPEERNPSFPSFSTVQRAPKVRYTNFRRTERRI</sequence>
<organism evidence="2 3">
    <name type="scientific">Vigna angularis var. angularis</name>
    <dbReference type="NCBI Taxonomy" id="157739"/>
    <lineage>
        <taxon>Eukaryota</taxon>
        <taxon>Viridiplantae</taxon>
        <taxon>Streptophyta</taxon>
        <taxon>Embryophyta</taxon>
        <taxon>Tracheophyta</taxon>
        <taxon>Spermatophyta</taxon>
        <taxon>Magnoliopsida</taxon>
        <taxon>eudicotyledons</taxon>
        <taxon>Gunneridae</taxon>
        <taxon>Pentapetalae</taxon>
        <taxon>rosids</taxon>
        <taxon>fabids</taxon>
        <taxon>Fabales</taxon>
        <taxon>Fabaceae</taxon>
        <taxon>Papilionoideae</taxon>
        <taxon>50 kb inversion clade</taxon>
        <taxon>NPAAA clade</taxon>
        <taxon>indigoferoid/millettioid clade</taxon>
        <taxon>Phaseoleae</taxon>
        <taxon>Vigna</taxon>
    </lineage>
</organism>
<dbReference type="AlphaFoldDB" id="A0A0S3SJY6"/>
<name>A0A0S3SJY6_PHAAN</name>
<evidence type="ECO:0000256" key="1">
    <source>
        <dbReference type="SAM" id="MobiDB-lite"/>
    </source>
</evidence>
<keyword evidence="3" id="KW-1185">Reference proteome</keyword>
<feature type="region of interest" description="Disordered" evidence="1">
    <location>
        <begin position="37"/>
        <end position="56"/>
    </location>
</feature>
<dbReference type="EMBL" id="AP015040">
    <property type="protein sequence ID" value="BAT93154.1"/>
    <property type="molecule type" value="Genomic_DNA"/>
</dbReference>